<sequence>MMTSRPSTYGTPAHEGDGLLSAPRRSSSLRANVLLGLNVAIAGALGLVGVSMHMSHARFEALSAKMDDFLSQAPTADLHAEYRSHAVAPSKYAVKHVTPRKDQSQRGTCWDFATIGVLEQSYRAHGLAHGWLEEDEYVSFSEQAYGIAVMELCAGPPSSPQQVACRVAGDSMWKNSTEGGEVGELYYLQHGLTNAVFPHAICPYIKTGGNDSTCPGLSSDRRHDNPLKFKVRSMETWYDDLTIKARLFEQKKAMALSTPVTYVTHYYPCIGEFASDPHCTLDHCTLCPTEMSATSCCVPLKGGRNRNMEGEFFSHRGMTIEGGHAMLLVGYNDAFMTRDGFTGGFVVKNSWLDGPTQGSHSLHYWMQEHSDWEERVVCPNSYNPFNWYQCGNDAEPVVAPANTSTSTVTTAPPTKKEAFNRTKAFNGGINACLSKETLVYAEINYQPLHLVCIDERQCSRAANVTYFVKNTTDWGDRMTIMCLWEYNPASDARAFCLKPMLEVDIAKTLTPVPTEVRSNDPDRCGFYFMPYESIRRYIAQFQGFYVNAFDIEWHPQSYLRHKAKYPHLNYDLPRSRRPSSTPTTLTGRSRLHRLSTFHTTSASFLLPAVWTL</sequence>
<keyword evidence="2" id="KW-1133">Transmembrane helix</keyword>
<dbReference type="InterPro" id="IPR038765">
    <property type="entry name" value="Papain-like_cys_pep_sf"/>
</dbReference>
<dbReference type="GeneID" id="24134625"/>
<organism evidence="3 4">
    <name type="scientific">Saprolegnia parasitica (strain CBS 223.65)</name>
    <dbReference type="NCBI Taxonomy" id="695850"/>
    <lineage>
        <taxon>Eukaryota</taxon>
        <taxon>Sar</taxon>
        <taxon>Stramenopiles</taxon>
        <taxon>Oomycota</taxon>
        <taxon>Saprolegniomycetes</taxon>
        <taxon>Saprolegniales</taxon>
        <taxon>Saprolegniaceae</taxon>
        <taxon>Saprolegnia</taxon>
    </lineage>
</organism>
<evidence type="ECO:0000256" key="2">
    <source>
        <dbReference type="SAM" id="Phobius"/>
    </source>
</evidence>
<dbReference type="OrthoDB" id="59402at2759"/>
<gene>
    <name evidence="3" type="ORF">SPRG_12684</name>
</gene>
<dbReference type="KEGG" id="spar:SPRG_12684"/>
<dbReference type="EMBL" id="KK583273">
    <property type="protein sequence ID" value="KDO22188.1"/>
    <property type="molecule type" value="Genomic_DNA"/>
</dbReference>
<dbReference type="RefSeq" id="XP_012207125.1">
    <property type="nucleotide sequence ID" value="XM_012351735.1"/>
</dbReference>
<dbReference type="SUPFAM" id="SSF54001">
    <property type="entry name" value="Cysteine proteinases"/>
    <property type="match status" value="1"/>
</dbReference>
<feature type="region of interest" description="Disordered" evidence="1">
    <location>
        <begin position="1"/>
        <end position="21"/>
    </location>
</feature>
<proteinExistence type="predicted"/>
<dbReference type="PANTHER" id="PTHR35899">
    <property type="entry name" value="PAPAIN FAMILY CYSTEINE PROTEASE DOMAIN CONTAINING PROTEIN"/>
    <property type="match status" value="1"/>
</dbReference>
<keyword evidence="2" id="KW-0812">Transmembrane</keyword>
<evidence type="ECO:0000256" key="1">
    <source>
        <dbReference type="SAM" id="MobiDB-lite"/>
    </source>
</evidence>
<feature type="compositionally biased region" description="Polar residues" evidence="1">
    <location>
        <begin position="1"/>
        <end position="10"/>
    </location>
</feature>
<protein>
    <recommendedName>
        <fullName evidence="5">Peptidase C1A papain C-terminal domain-containing protein</fullName>
    </recommendedName>
</protein>
<accession>A0A067BVC2</accession>
<dbReference type="InterPro" id="IPR025660">
    <property type="entry name" value="Pept_his_AS"/>
</dbReference>
<dbReference type="Proteomes" id="UP000030745">
    <property type="component" value="Unassembled WGS sequence"/>
</dbReference>
<name>A0A067BVC2_SAPPC</name>
<keyword evidence="4" id="KW-1185">Reference proteome</keyword>
<dbReference type="OMA" id="HSLAYWM"/>
<dbReference type="Gene3D" id="3.90.70.10">
    <property type="entry name" value="Cysteine proteinases"/>
    <property type="match status" value="1"/>
</dbReference>
<keyword evidence="2" id="KW-0472">Membrane</keyword>
<reference evidence="3 4" key="1">
    <citation type="journal article" date="2013" name="PLoS Genet.">
        <title>Distinctive expansion of potential virulence genes in the genome of the oomycete fish pathogen Saprolegnia parasitica.</title>
        <authorList>
            <person name="Jiang R.H."/>
            <person name="de Bruijn I."/>
            <person name="Haas B.J."/>
            <person name="Belmonte R."/>
            <person name="Lobach L."/>
            <person name="Christie J."/>
            <person name="van den Ackerveken G."/>
            <person name="Bottin A."/>
            <person name="Bulone V."/>
            <person name="Diaz-Moreno S.M."/>
            <person name="Dumas B."/>
            <person name="Fan L."/>
            <person name="Gaulin E."/>
            <person name="Govers F."/>
            <person name="Grenville-Briggs L.J."/>
            <person name="Horner N.R."/>
            <person name="Levin J.Z."/>
            <person name="Mammella M."/>
            <person name="Meijer H.J."/>
            <person name="Morris P."/>
            <person name="Nusbaum C."/>
            <person name="Oome S."/>
            <person name="Phillips A.J."/>
            <person name="van Rooyen D."/>
            <person name="Rzeszutek E."/>
            <person name="Saraiva M."/>
            <person name="Secombes C.J."/>
            <person name="Seidl M.F."/>
            <person name="Snel B."/>
            <person name="Stassen J.H."/>
            <person name="Sykes S."/>
            <person name="Tripathy S."/>
            <person name="van den Berg H."/>
            <person name="Vega-Arreguin J.C."/>
            <person name="Wawra S."/>
            <person name="Young S.K."/>
            <person name="Zeng Q."/>
            <person name="Dieguez-Uribeondo J."/>
            <person name="Russ C."/>
            <person name="Tyler B.M."/>
            <person name="van West P."/>
        </authorList>
    </citation>
    <scope>NUCLEOTIDE SEQUENCE [LARGE SCALE GENOMIC DNA]</scope>
    <source>
        <strain evidence="3 4">CBS 223.65</strain>
    </source>
</reference>
<feature type="transmembrane region" description="Helical" evidence="2">
    <location>
        <begin position="33"/>
        <end position="54"/>
    </location>
</feature>
<dbReference type="CDD" id="cd02619">
    <property type="entry name" value="Peptidase_C1"/>
    <property type="match status" value="1"/>
</dbReference>
<evidence type="ECO:0000313" key="4">
    <source>
        <dbReference type="Proteomes" id="UP000030745"/>
    </source>
</evidence>
<dbReference type="VEuPathDB" id="FungiDB:SPRG_12684"/>
<dbReference type="AlphaFoldDB" id="A0A067BVC2"/>
<dbReference type="PANTHER" id="PTHR35899:SF1">
    <property type="entry name" value="PEPTIDASE C1A PAPAIN C-TERMINAL DOMAIN-CONTAINING PROTEIN"/>
    <property type="match status" value="1"/>
</dbReference>
<evidence type="ECO:0000313" key="3">
    <source>
        <dbReference type="EMBL" id="KDO22188.1"/>
    </source>
</evidence>
<dbReference type="PROSITE" id="PS00639">
    <property type="entry name" value="THIOL_PROTEASE_HIS"/>
    <property type="match status" value="1"/>
</dbReference>
<evidence type="ECO:0008006" key="5">
    <source>
        <dbReference type="Google" id="ProtNLM"/>
    </source>
</evidence>